<dbReference type="EMBL" id="JANVFU010000003">
    <property type="protein sequence ID" value="KAJ3747022.1"/>
    <property type="molecule type" value="Genomic_DNA"/>
</dbReference>
<feature type="signal peptide" evidence="1">
    <location>
        <begin position="1"/>
        <end position="22"/>
    </location>
</feature>
<evidence type="ECO:0000313" key="2">
    <source>
        <dbReference type="EMBL" id="KAJ3747022.1"/>
    </source>
</evidence>
<name>A0A9W8P522_9AGAR</name>
<keyword evidence="3" id="KW-1185">Reference proteome</keyword>
<keyword evidence="1" id="KW-0732">Signal</keyword>
<accession>A0A9W8P522</accession>
<dbReference type="AlphaFoldDB" id="A0A9W8P522"/>
<gene>
    <name evidence="2" type="ORF">DFH05DRAFT_1478095</name>
</gene>
<sequence>MRLNSVTVFLLSLCLFSNTTTAIPFPSENTSTPMYSRALGPQEVHVRFTQQSNGRAQQDVSAWMNEGLKYAFNQDPALGSSDSTFTFDPPIPKRSGPILSFEFSNGSPLCVPKCTGSLHPNPFALEKSYMIVKDKDGRQVIEIGPETNPKAHFYHENNEIVVVEGPYSSVDHAAAELGAFGFRRA</sequence>
<dbReference type="Proteomes" id="UP001142393">
    <property type="component" value="Unassembled WGS sequence"/>
</dbReference>
<protein>
    <submittedName>
        <fullName evidence="2">Uncharacterized protein</fullName>
    </submittedName>
</protein>
<reference evidence="2 3" key="1">
    <citation type="journal article" date="2023" name="Proc. Natl. Acad. Sci. U.S.A.">
        <title>A global phylogenomic analysis of the shiitake genus Lentinula.</title>
        <authorList>
            <person name="Sierra-Patev S."/>
            <person name="Min B."/>
            <person name="Naranjo-Ortiz M."/>
            <person name="Looney B."/>
            <person name="Konkel Z."/>
            <person name="Slot J.C."/>
            <person name="Sakamoto Y."/>
            <person name="Steenwyk J.L."/>
            <person name="Rokas A."/>
            <person name="Carro J."/>
            <person name="Camarero S."/>
            <person name="Ferreira P."/>
            <person name="Molpeceres G."/>
            <person name="Ruiz-Duenas F.J."/>
            <person name="Serrano A."/>
            <person name="Henrissat B."/>
            <person name="Drula E."/>
            <person name="Hughes K.W."/>
            <person name="Mata J.L."/>
            <person name="Ishikawa N.K."/>
            <person name="Vargas-Isla R."/>
            <person name="Ushijima S."/>
            <person name="Smith C.A."/>
            <person name="Donoghue J."/>
            <person name="Ahrendt S."/>
            <person name="Andreopoulos W."/>
            <person name="He G."/>
            <person name="LaButti K."/>
            <person name="Lipzen A."/>
            <person name="Ng V."/>
            <person name="Riley R."/>
            <person name="Sandor L."/>
            <person name="Barry K."/>
            <person name="Martinez A.T."/>
            <person name="Xiao Y."/>
            <person name="Gibbons J.G."/>
            <person name="Terashima K."/>
            <person name="Grigoriev I.V."/>
            <person name="Hibbett D."/>
        </authorList>
    </citation>
    <scope>NUCLEOTIDE SEQUENCE [LARGE SCALE GENOMIC DNA]</scope>
    <source>
        <strain evidence="2 3">TFB7810</strain>
    </source>
</reference>
<comment type="caution">
    <text evidence="2">The sequence shown here is derived from an EMBL/GenBank/DDBJ whole genome shotgun (WGS) entry which is preliminary data.</text>
</comment>
<feature type="chain" id="PRO_5040988748" evidence="1">
    <location>
        <begin position="23"/>
        <end position="185"/>
    </location>
</feature>
<proteinExistence type="predicted"/>
<organism evidence="2 3">
    <name type="scientific">Lentinula detonsa</name>
    <dbReference type="NCBI Taxonomy" id="2804962"/>
    <lineage>
        <taxon>Eukaryota</taxon>
        <taxon>Fungi</taxon>
        <taxon>Dikarya</taxon>
        <taxon>Basidiomycota</taxon>
        <taxon>Agaricomycotina</taxon>
        <taxon>Agaricomycetes</taxon>
        <taxon>Agaricomycetidae</taxon>
        <taxon>Agaricales</taxon>
        <taxon>Marasmiineae</taxon>
        <taxon>Omphalotaceae</taxon>
        <taxon>Lentinula</taxon>
    </lineage>
</organism>
<evidence type="ECO:0000256" key="1">
    <source>
        <dbReference type="SAM" id="SignalP"/>
    </source>
</evidence>
<evidence type="ECO:0000313" key="3">
    <source>
        <dbReference type="Proteomes" id="UP001142393"/>
    </source>
</evidence>